<dbReference type="OrthoDB" id="6604018at2759"/>
<dbReference type="AlphaFoldDB" id="A0A183TG03"/>
<sequence>MESGGEPEVVVESRWRKFKQLMFDNPLLPAGILFTGIVLANGARHMRTTDARLMQRMMRWRIYGQGASLALLAYASVKVTMSLKQAGEEEPK</sequence>
<feature type="domain" description="HIG1" evidence="6">
    <location>
        <begin position="1"/>
        <end position="90"/>
    </location>
</feature>
<reference evidence="7 8" key="2">
    <citation type="submission" date="2018-11" db="EMBL/GenBank/DDBJ databases">
        <authorList>
            <consortium name="Pathogen Informatics"/>
        </authorList>
    </citation>
    <scope>NUCLEOTIDE SEQUENCE [LARGE SCALE GENOMIC DNA]</scope>
    <source>
        <strain evidence="7 8">NST_G2</strain>
    </source>
</reference>
<protein>
    <submittedName>
        <fullName evidence="9">HIG1 domain-containing protein</fullName>
    </submittedName>
</protein>
<evidence type="ECO:0000259" key="6">
    <source>
        <dbReference type="PROSITE" id="PS51503"/>
    </source>
</evidence>
<keyword evidence="4 5" id="KW-0472">Membrane</keyword>
<evidence type="ECO:0000313" key="8">
    <source>
        <dbReference type="Proteomes" id="UP000275846"/>
    </source>
</evidence>
<dbReference type="PROSITE" id="PS51503">
    <property type="entry name" value="HIG1"/>
    <property type="match status" value="1"/>
</dbReference>
<evidence type="ECO:0000313" key="7">
    <source>
        <dbReference type="EMBL" id="VDM01787.1"/>
    </source>
</evidence>
<proteinExistence type="predicted"/>
<dbReference type="STRING" id="70667.A0A183TG03"/>
<evidence type="ECO:0000256" key="3">
    <source>
        <dbReference type="ARBA" id="ARBA00022989"/>
    </source>
</evidence>
<dbReference type="InterPro" id="IPR007667">
    <property type="entry name" value="Hypoxia_induced_domain"/>
</dbReference>
<dbReference type="GO" id="GO:0005739">
    <property type="term" value="C:mitochondrion"/>
    <property type="evidence" value="ECO:0007669"/>
    <property type="project" value="UniProtKB-SubCell"/>
</dbReference>
<feature type="transmembrane region" description="Helical" evidence="5">
    <location>
        <begin position="20"/>
        <end position="40"/>
    </location>
</feature>
<evidence type="ECO:0000256" key="5">
    <source>
        <dbReference type="SAM" id="Phobius"/>
    </source>
</evidence>
<reference evidence="9" key="1">
    <citation type="submission" date="2016-06" db="UniProtKB">
        <authorList>
            <consortium name="WormBaseParasite"/>
        </authorList>
    </citation>
    <scope>IDENTIFICATION</scope>
</reference>
<evidence type="ECO:0000313" key="9">
    <source>
        <dbReference type="WBParaSite" id="SSLN_0001597801-mRNA-1"/>
    </source>
</evidence>
<dbReference type="Gene3D" id="6.10.140.1320">
    <property type="match status" value="1"/>
</dbReference>
<name>A0A183TG03_SCHSO</name>
<evidence type="ECO:0000256" key="2">
    <source>
        <dbReference type="ARBA" id="ARBA00022692"/>
    </source>
</evidence>
<comment type="subcellular location">
    <subcellularLocation>
        <location evidence="1">Mitochondrion</location>
    </subcellularLocation>
</comment>
<evidence type="ECO:0000256" key="1">
    <source>
        <dbReference type="ARBA" id="ARBA00004173"/>
    </source>
</evidence>
<feature type="transmembrane region" description="Helical" evidence="5">
    <location>
        <begin position="60"/>
        <end position="77"/>
    </location>
</feature>
<gene>
    <name evidence="7" type="ORF">SSLN_LOCUS15401</name>
</gene>
<accession>A0A183TG03</accession>
<dbReference type="Proteomes" id="UP000275846">
    <property type="component" value="Unassembled WGS sequence"/>
</dbReference>
<dbReference type="Pfam" id="PF04588">
    <property type="entry name" value="HIG_1_N"/>
    <property type="match status" value="1"/>
</dbReference>
<organism evidence="9">
    <name type="scientific">Schistocephalus solidus</name>
    <name type="common">Tapeworm</name>
    <dbReference type="NCBI Taxonomy" id="70667"/>
    <lineage>
        <taxon>Eukaryota</taxon>
        <taxon>Metazoa</taxon>
        <taxon>Spiralia</taxon>
        <taxon>Lophotrochozoa</taxon>
        <taxon>Platyhelminthes</taxon>
        <taxon>Cestoda</taxon>
        <taxon>Eucestoda</taxon>
        <taxon>Diphyllobothriidea</taxon>
        <taxon>Diphyllobothriidae</taxon>
        <taxon>Schistocephalus</taxon>
    </lineage>
</organism>
<keyword evidence="3 5" id="KW-1133">Transmembrane helix</keyword>
<keyword evidence="8" id="KW-1185">Reference proteome</keyword>
<dbReference type="EMBL" id="UYSU01039901">
    <property type="protein sequence ID" value="VDM01787.1"/>
    <property type="molecule type" value="Genomic_DNA"/>
</dbReference>
<keyword evidence="2 5" id="KW-0812">Transmembrane</keyword>
<evidence type="ECO:0000256" key="4">
    <source>
        <dbReference type="ARBA" id="ARBA00023136"/>
    </source>
</evidence>
<dbReference type="WBParaSite" id="SSLN_0001597801-mRNA-1">
    <property type="protein sequence ID" value="SSLN_0001597801-mRNA-1"/>
    <property type="gene ID" value="SSLN_0001597801"/>
</dbReference>